<proteinExistence type="predicted"/>
<evidence type="ECO:0000313" key="1">
    <source>
        <dbReference type="EMBL" id="ORC15717.1"/>
    </source>
</evidence>
<name>A0A1Y1RMG7_9MICC</name>
<accession>A0A1Y1RMG7</accession>
<dbReference type="Proteomes" id="UP000192359">
    <property type="component" value="Unassembled WGS sequence"/>
</dbReference>
<protein>
    <submittedName>
        <fullName evidence="1">Uncharacterized protein</fullName>
    </submittedName>
</protein>
<organism evidence="1 2">
    <name type="scientific">Rothia nasimurium</name>
    <dbReference type="NCBI Taxonomy" id="85336"/>
    <lineage>
        <taxon>Bacteria</taxon>
        <taxon>Bacillati</taxon>
        <taxon>Actinomycetota</taxon>
        <taxon>Actinomycetes</taxon>
        <taxon>Micrococcales</taxon>
        <taxon>Micrococcaceae</taxon>
        <taxon>Rothia</taxon>
    </lineage>
</organism>
<dbReference type="RefSeq" id="WP_083092813.1">
    <property type="nucleotide sequence ID" value="NZ_LXWF01000042.1"/>
</dbReference>
<keyword evidence="2" id="KW-1185">Reference proteome</keyword>
<comment type="caution">
    <text evidence="1">The sequence shown here is derived from an EMBL/GenBank/DDBJ whole genome shotgun (WGS) entry which is preliminary data.</text>
</comment>
<evidence type="ECO:0000313" key="2">
    <source>
        <dbReference type="Proteomes" id="UP000192359"/>
    </source>
</evidence>
<dbReference type="EMBL" id="LXWF01000042">
    <property type="protein sequence ID" value="ORC15717.1"/>
    <property type="molecule type" value="Genomic_DNA"/>
</dbReference>
<reference evidence="1 2" key="1">
    <citation type="submission" date="2016-05" db="EMBL/GenBank/DDBJ databases">
        <title>Draft genome sequence of a porcine commensal Rothia nasimurium.</title>
        <authorList>
            <person name="Gaiser R.A."/>
            <person name="Van Baarlen P."/>
            <person name="Wells J.M."/>
        </authorList>
    </citation>
    <scope>NUCLEOTIDE SEQUENCE [LARGE SCALE GENOMIC DNA]</scope>
    <source>
        <strain evidence="1 2">PT-32</strain>
    </source>
</reference>
<dbReference type="AlphaFoldDB" id="A0A1Y1RMG7"/>
<sequence>MQLTTLGKNIIRPQNLNEIFTFQNELKINYSNSSASTDLEGGNIIEITIKEPTRCIRNNAECEYPCSLFNEINPNHKQRVSRVIHIHEINNLAAFYSSENIRKKYLRQGYMKAALCDLIIYILESIEDSSEIIEIRLINRAKGFNTNGELAPIFAYSDIFKLTDPAASENLYLISTPETRMCDIEYYRNLFSSTQVKLES</sequence>
<gene>
    <name evidence="1" type="ORF">A7979_05840</name>
</gene>